<dbReference type="CDD" id="cd04187">
    <property type="entry name" value="DPM1_like_bac"/>
    <property type="match status" value="1"/>
</dbReference>
<dbReference type="Proteomes" id="UP000231067">
    <property type="component" value="Unassembled WGS sequence"/>
</dbReference>
<dbReference type="InterPro" id="IPR029044">
    <property type="entry name" value="Nucleotide-diphossugar_trans"/>
</dbReference>
<dbReference type="InterPro" id="IPR050256">
    <property type="entry name" value="Glycosyltransferase_2"/>
</dbReference>
<evidence type="ECO:0000259" key="8">
    <source>
        <dbReference type="Pfam" id="PF00535"/>
    </source>
</evidence>
<evidence type="ECO:0000256" key="6">
    <source>
        <dbReference type="ARBA" id="ARBA00023136"/>
    </source>
</evidence>
<keyword evidence="5 7" id="KW-1133">Transmembrane helix</keyword>
<dbReference type="Gene3D" id="3.90.550.10">
    <property type="entry name" value="Spore Coat Polysaccharide Biosynthesis Protein SpsA, Chain A"/>
    <property type="match status" value="1"/>
</dbReference>
<evidence type="ECO:0000256" key="5">
    <source>
        <dbReference type="ARBA" id="ARBA00022989"/>
    </source>
</evidence>
<keyword evidence="4 7" id="KW-0812">Transmembrane</keyword>
<protein>
    <submittedName>
        <fullName evidence="9">Glycosyltransferase</fullName>
    </submittedName>
</protein>
<evidence type="ECO:0000313" key="10">
    <source>
        <dbReference type="Proteomes" id="UP000231067"/>
    </source>
</evidence>
<keyword evidence="2" id="KW-0328">Glycosyltransferase</keyword>
<evidence type="ECO:0000256" key="3">
    <source>
        <dbReference type="ARBA" id="ARBA00022679"/>
    </source>
</evidence>
<feature type="transmembrane region" description="Helical" evidence="7">
    <location>
        <begin position="274"/>
        <end position="297"/>
    </location>
</feature>
<name>A0A2H0A8U4_9BACT</name>
<dbReference type="PANTHER" id="PTHR48090">
    <property type="entry name" value="UNDECAPRENYL-PHOSPHATE 4-DEOXY-4-FORMAMIDO-L-ARABINOSE TRANSFERASE-RELATED"/>
    <property type="match status" value="1"/>
</dbReference>
<dbReference type="SUPFAM" id="SSF53448">
    <property type="entry name" value="Nucleotide-diphospho-sugar transferases"/>
    <property type="match status" value="1"/>
</dbReference>
<evidence type="ECO:0000256" key="4">
    <source>
        <dbReference type="ARBA" id="ARBA00022692"/>
    </source>
</evidence>
<accession>A0A2H0A8U4</accession>
<dbReference type="GO" id="GO:0005886">
    <property type="term" value="C:plasma membrane"/>
    <property type="evidence" value="ECO:0007669"/>
    <property type="project" value="TreeGrafter"/>
</dbReference>
<feature type="domain" description="Glycosyltransferase 2-like" evidence="8">
    <location>
        <begin position="10"/>
        <end position="170"/>
    </location>
</feature>
<comment type="subcellular location">
    <subcellularLocation>
        <location evidence="1">Membrane</location>
        <topology evidence="1">Multi-pass membrane protein</topology>
    </subcellularLocation>
</comment>
<dbReference type="PANTHER" id="PTHR48090:SF1">
    <property type="entry name" value="PROPHAGE BACTOPRENOL GLUCOSYL TRANSFERASE HOMOLOG"/>
    <property type="match status" value="1"/>
</dbReference>
<reference evidence="9 10" key="1">
    <citation type="submission" date="2017-09" db="EMBL/GenBank/DDBJ databases">
        <title>Depth-based differentiation of microbial function through sediment-hosted aquifers and enrichment of novel symbionts in the deep terrestrial subsurface.</title>
        <authorList>
            <person name="Probst A.J."/>
            <person name="Ladd B."/>
            <person name="Jarett J.K."/>
            <person name="Geller-Mcgrath D.E."/>
            <person name="Sieber C.M."/>
            <person name="Emerson J.B."/>
            <person name="Anantharaman K."/>
            <person name="Thomas B.C."/>
            <person name="Malmstrom R."/>
            <person name="Stieglmeier M."/>
            <person name="Klingl A."/>
            <person name="Woyke T."/>
            <person name="Ryan C.M."/>
            <person name="Banfield J.F."/>
        </authorList>
    </citation>
    <scope>NUCLEOTIDE SEQUENCE [LARGE SCALE GENOMIC DNA]</scope>
    <source>
        <strain evidence="9">CG23_combo_of_CG06-09_8_20_14_all_40_23</strain>
    </source>
</reference>
<dbReference type="InterPro" id="IPR001173">
    <property type="entry name" value="Glyco_trans_2-like"/>
</dbReference>
<dbReference type="EMBL" id="PCSH01000038">
    <property type="protein sequence ID" value="PIP41837.1"/>
    <property type="molecule type" value="Genomic_DNA"/>
</dbReference>
<dbReference type="GO" id="GO:0016757">
    <property type="term" value="F:glycosyltransferase activity"/>
    <property type="evidence" value="ECO:0007669"/>
    <property type="project" value="UniProtKB-KW"/>
</dbReference>
<feature type="transmembrane region" description="Helical" evidence="7">
    <location>
        <begin position="234"/>
        <end position="254"/>
    </location>
</feature>
<evidence type="ECO:0000256" key="2">
    <source>
        <dbReference type="ARBA" id="ARBA00022676"/>
    </source>
</evidence>
<organism evidence="9 10">
    <name type="scientific">Candidatus Desantisbacteria bacterium CG23_combo_of_CG06-09_8_20_14_all_40_23</name>
    <dbReference type="NCBI Taxonomy" id="1974550"/>
    <lineage>
        <taxon>Bacteria</taxon>
        <taxon>Candidatus Desantisiibacteriota</taxon>
    </lineage>
</organism>
<keyword evidence="6 7" id="KW-0472">Membrane</keyword>
<dbReference type="Pfam" id="PF00535">
    <property type="entry name" value="Glycos_transf_2"/>
    <property type="match status" value="1"/>
</dbReference>
<dbReference type="AlphaFoldDB" id="A0A2H0A8U4"/>
<evidence type="ECO:0000256" key="7">
    <source>
        <dbReference type="SAM" id="Phobius"/>
    </source>
</evidence>
<comment type="caution">
    <text evidence="9">The sequence shown here is derived from an EMBL/GenBank/DDBJ whole genome shotgun (WGS) entry which is preliminary data.</text>
</comment>
<keyword evidence="3 9" id="KW-0808">Transferase</keyword>
<gene>
    <name evidence="9" type="ORF">COX18_02320</name>
</gene>
<proteinExistence type="predicted"/>
<evidence type="ECO:0000313" key="9">
    <source>
        <dbReference type="EMBL" id="PIP41837.1"/>
    </source>
</evidence>
<sequence length="315" mass="36464">MNLETKKLISIVTPCYNEEANVTELCLTIKHIFASLPQYRYEHIFIDNASTDRTILILKELAKNDKNLKLIINSRNFGHIRSPYYGILQADGDAVIVMASDFQDPPELIVDFLKKWEEGYKIVIGIKKKSKENMLMFLIRKCFYTLIRHISDTEHIDQFTGFGLYDKKIVSILQTIDDPYPYLRGIIPEIGFARYHVEYIQNRRKAGRTKNNFFTLYDMAMLGIVNHSKVPLRISAYIGFSGSILSIMVAAFYLCYKLLYWNSFQVGLAPMTIGLFFIGAVQLFFIGIVGEYIGAIYTQVRHRPLVMEEERVNFE</sequence>
<evidence type="ECO:0000256" key="1">
    <source>
        <dbReference type="ARBA" id="ARBA00004141"/>
    </source>
</evidence>